<dbReference type="AlphaFoldDB" id="A0A199NQW0"/>
<evidence type="ECO:0000313" key="20">
    <source>
        <dbReference type="EMBL" id="QPT53205.1"/>
    </source>
</evidence>
<keyword evidence="7" id="KW-0573">Peptidoglycan synthesis</keyword>
<dbReference type="InterPro" id="IPR018365">
    <property type="entry name" value="Cell_cycle_FtsW-rel_CS"/>
</dbReference>
<gene>
    <name evidence="19" type="ORF">AN277_0209485</name>
    <name evidence="20" type="ORF">I6G21_07955</name>
</gene>
<dbReference type="GeneID" id="61263319"/>
<feature type="transmembrane region" description="Helical" evidence="18">
    <location>
        <begin position="112"/>
        <end position="133"/>
    </location>
</feature>
<dbReference type="GO" id="GO:0008955">
    <property type="term" value="F:peptidoglycan glycosyltransferase activity"/>
    <property type="evidence" value="ECO:0007669"/>
    <property type="project" value="UniProtKB-EC"/>
</dbReference>
<dbReference type="Proteomes" id="UP000594975">
    <property type="component" value="Chromosome"/>
</dbReference>
<dbReference type="KEGG" id="rkr:I6G21_07955"/>
<evidence type="ECO:0000256" key="6">
    <source>
        <dbReference type="ARBA" id="ARBA00022960"/>
    </source>
</evidence>
<dbReference type="PANTHER" id="PTHR30474">
    <property type="entry name" value="CELL CYCLE PROTEIN"/>
    <property type="match status" value="1"/>
</dbReference>
<dbReference type="GO" id="GO:0051301">
    <property type="term" value="P:cell division"/>
    <property type="evidence" value="ECO:0007669"/>
    <property type="project" value="UniProtKB-KW"/>
</dbReference>
<evidence type="ECO:0000256" key="18">
    <source>
        <dbReference type="SAM" id="Phobius"/>
    </source>
</evidence>
<feature type="transmembrane region" description="Helical" evidence="18">
    <location>
        <begin position="311"/>
        <end position="335"/>
    </location>
</feature>
<dbReference type="STRING" id="37923.BK826_01055"/>
<feature type="transmembrane region" description="Helical" evidence="18">
    <location>
        <begin position="35"/>
        <end position="59"/>
    </location>
</feature>
<evidence type="ECO:0000256" key="13">
    <source>
        <dbReference type="ARBA" id="ARBA00041185"/>
    </source>
</evidence>
<protein>
    <recommendedName>
        <fullName evidence="13">Probable peptidoglycan glycosyltransferase FtsW</fullName>
        <ecNumber evidence="15">2.4.99.28</ecNumber>
    </recommendedName>
    <alternativeName>
        <fullName evidence="14">Cell division protein FtsW</fullName>
    </alternativeName>
    <alternativeName>
        <fullName evidence="11">Cell wall polymerase</fullName>
    </alternativeName>
    <alternativeName>
        <fullName evidence="10">Peptidoglycan polymerase</fullName>
    </alternativeName>
</protein>
<evidence type="ECO:0000256" key="12">
    <source>
        <dbReference type="ARBA" id="ARBA00038053"/>
    </source>
</evidence>
<keyword evidence="20" id="KW-0132">Cell division</keyword>
<evidence type="ECO:0000256" key="9">
    <source>
        <dbReference type="ARBA" id="ARBA00023136"/>
    </source>
</evidence>
<dbReference type="GO" id="GO:0015648">
    <property type="term" value="F:lipid-linked peptidoglycan transporter activity"/>
    <property type="evidence" value="ECO:0007669"/>
    <property type="project" value="TreeGrafter"/>
</dbReference>
<evidence type="ECO:0000313" key="21">
    <source>
        <dbReference type="Proteomes" id="UP000053171"/>
    </source>
</evidence>
<dbReference type="GO" id="GO:0005886">
    <property type="term" value="C:plasma membrane"/>
    <property type="evidence" value="ECO:0007669"/>
    <property type="project" value="TreeGrafter"/>
</dbReference>
<evidence type="ECO:0000313" key="19">
    <source>
        <dbReference type="EMBL" id="OAX51307.1"/>
    </source>
</evidence>
<dbReference type="GO" id="GO:0009252">
    <property type="term" value="P:peptidoglycan biosynthetic process"/>
    <property type="evidence" value="ECO:0007669"/>
    <property type="project" value="UniProtKB-KW"/>
</dbReference>
<feature type="transmembrane region" description="Helical" evidence="18">
    <location>
        <begin position="377"/>
        <end position="398"/>
    </location>
</feature>
<comment type="pathway">
    <text evidence="2">Cell wall biogenesis; peptidoglycan biosynthesis.</text>
</comment>
<feature type="transmembrane region" description="Helical" evidence="18">
    <location>
        <begin position="347"/>
        <end position="371"/>
    </location>
</feature>
<evidence type="ECO:0000256" key="11">
    <source>
        <dbReference type="ARBA" id="ARBA00033270"/>
    </source>
</evidence>
<dbReference type="Proteomes" id="UP000053171">
    <property type="component" value="Unassembled WGS sequence"/>
</dbReference>
<evidence type="ECO:0000256" key="1">
    <source>
        <dbReference type="ARBA" id="ARBA00004141"/>
    </source>
</evidence>
<keyword evidence="20" id="KW-0131">Cell cycle</keyword>
<evidence type="ECO:0000256" key="10">
    <source>
        <dbReference type="ARBA" id="ARBA00032370"/>
    </source>
</evidence>
<evidence type="ECO:0000256" key="2">
    <source>
        <dbReference type="ARBA" id="ARBA00004752"/>
    </source>
</evidence>
<feature type="transmembrane region" description="Helical" evidence="18">
    <location>
        <begin position="153"/>
        <end position="168"/>
    </location>
</feature>
<dbReference type="EMBL" id="CP065738">
    <property type="protein sequence ID" value="QPT53205.1"/>
    <property type="molecule type" value="Genomic_DNA"/>
</dbReference>
<comment type="subcellular location">
    <subcellularLocation>
        <location evidence="1">Membrane</location>
        <topology evidence="1">Multi-pass membrane protein</topology>
    </subcellularLocation>
</comment>
<dbReference type="PROSITE" id="PS00428">
    <property type="entry name" value="FTSW_RODA_SPOVE"/>
    <property type="match status" value="1"/>
</dbReference>
<dbReference type="EC" id="2.4.99.28" evidence="15"/>
<evidence type="ECO:0000256" key="4">
    <source>
        <dbReference type="ARBA" id="ARBA00022679"/>
    </source>
</evidence>
<dbReference type="EMBL" id="LJBJ02000024">
    <property type="protein sequence ID" value="OAX51307.1"/>
    <property type="molecule type" value="Genomic_DNA"/>
</dbReference>
<dbReference type="PANTHER" id="PTHR30474:SF2">
    <property type="entry name" value="PEPTIDOGLYCAN GLYCOSYLTRANSFERASE FTSW-RELATED"/>
    <property type="match status" value="1"/>
</dbReference>
<evidence type="ECO:0000256" key="5">
    <source>
        <dbReference type="ARBA" id="ARBA00022692"/>
    </source>
</evidence>
<name>A0A199NQW0_9MICC</name>
<dbReference type="RefSeq" id="WP_064725774.1">
    <property type="nucleotide sequence ID" value="NZ_CP065738.1"/>
</dbReference>
<keyword evidence="4" id="KW-0808">Transferase</keyword>
<comment type="catalytic activity">
    <reaction evidence="16">
        <text>[GlcNAc-(1-&gt;4)-Mur2Ac(oyl-L-Ala-gamma-D-Glu-L-Lys-D-Ala-D-Ala)](n)-di-trans,octa-cis-undecaprenyl diphosphate + beta-D-GlcNAc-(1-&gt;4)-Mur2Ac(oyl-L-Ala-gamma-D-Glu-L-Lys-D-Ala-D-Ala)-di-trans,octa-cis-undecaprenyl diphosphate = [GlcNAc-(1-&gt;4)-Mur2Ac(oyl-L-Ala-gamma-D-Glu-L-Lys-D-Ala-D-Ala)](n+1)-di-trans,octa-cis-undecaprenyl diphosphate + di-trans,octa-cis-undecaprenyl diphosphate + H(+)</text>
        <dbReference type="Rhea" id="RHEA:23708"/>
        <dbReference type="Rhea" id="RHEA-COMP:9602"/>
        <dbReference type="Rhea" id="RHEA-COMP:9603"/>
        <dbReference type="ChEBI" id="CHEBI:15378"/>
        <dbReference type="ChEBI" id="CHEBI:58405"/>
        <dbReference type="ChEBI" id="CHEBI:60033"/>
        <dbReference type="ChEBI" id="CHEBI:78435"/>
        <dbReference type="EC" id="2.4.99.28"/>
    </reaction>
</comment>
<reference evidence="19" key="2">
    <citation type="submission" date="2016-04" db="EMBL/GenBank/DDBJ databases">
        <authorList>
            <person name="Evans L.H."/>
            <person name="Alamgir A."/>
            <person name="Owens N."/>
            <person name="Weber N.D."/>
            <person name="Virtaneva K."/>
            <person name="Barbian K."/>
            <person name="Babar A."/>
            <person name="Rosenke K."/>
        </authorList>
    </citation>
    <scope>NUCLEOTIDE SEQUENCE [LARGE SCALE GENOMIC DNA]</scope>
    <source>
        <strain evidence="19">RUTW2-3</strain>
    </source>
</reference>
<sequence>MSTAAPERTPRTTPRGPWRRLTSAARAAARPVYQWIAAGSLSSSAVGICVSALALTILGSMMVLSASSVEQISKAQSPYALFARQVGYALVGIVAMFAASRVPLRWWKSRTLIFWLMGGTIALLLLVLSPLGVEVYGNRNWLALGPLQFQPSEIGKFALVLWAAWGLAKTPQVAVSVRAALLPSILGFLATFALVMAGGDAGTGIVFALIYAGALWFARAPMKIFRWSAILGVAAAALIVVASPHRIQRVIGWLVPSRCGASDACYQSNAGLAALASGSWWGEGLGESRQKYNYLPEAHNDYIFAILGEELGFIGSLVVIALFTVIALSLARVILRSSDRFVRIAAGCMLAWYIGQAFVNIGMVTGLLPVIGIPLPFISYGGTSLMMSLFAAGFAMSLTRTPTHPALELSALEEPERTSRLEN</sequence>
<dbReference type="GO" id="GO:0032153">
    <property type="term" value="C:cell division site"/>
    <property type="evidence" value="ECO:0007669"/>
    <property type="project" value="TreeGrafter"/>
</dbReference>
<dbReference type="Pfam" id="PF01098">
    <property type="entry name" value="FTSW_RODA_SPOVE"/>
    <property type="match status" value="1"/>
</dbReference>
<accession>A0A199NQW0</accession>
<evidence type="ECO:0000313" key="22">
    <source>
        <dbReference type="Proteomes" id="UP000594975"/>
    </source>
</evidence>
<evidence type="ECO:0000256" key="16">
    <source>
        <dbReference type="ARBA" id="ARBA00049902"/>
    </source>
</evidence>
<evidence type="ECO:0000256" key="3">
    <source>
        <dbReference type="ARBA" id="ARBA00022676"/>
    </source>
</evidence>
<comment type="function">
    <text evidence="17">Peptidoglycan polymerase that is essential for cell division.</text>
</comment>
<evidence type="ECO:0000256" key="8">
    <source>
        <dbReference type="ARBA" id="ARBA00022989"/>
    </source>
</evidence>
<reference evidence="19 21" key="3">
    <citation type="submission" date="2016-06" db="EMBL/GenBank/DDBJ databases">
        <title>Identification of putative biosynthetic pathways for the production of bioactive secondary metabolites by the marine actinomycete Kocuria kristinae RUTW2-3.</title>
        <authorList>
            <person name="Waterworth S.C."/>
            <person name="Walmsley T.A."/>
            <person name="Matongo T."/>
            <person name="Davies-Coleman M.T."/>
            <person name="Dorrington R.A."/>
        </authorList>
    </citation>
    <scope>NUCLEOTIDE SEQUENCE [LARGE SCALE GENOMIC DNA]</scope>
    <source>
        <strain evidence="21">RuSp02-3</strain>
        <strain evidence="19">RUTW2-3</strain>
    </source>
</reference>
<organism evidence="19 21">
    <name type="scientific">Rothia kristinae</name>
    <dbReference type="NCBI Taxonomy" id="37923"/>
    <lineage>
        <taxon>Bacteria</taxon>
        <taxon>Bacillati</taxon>
        <taxon>Actinomycetota</taxon>
        <taxon>Actinomycetes</taxon>
        <taxon>Micrococcales</taxon>
        <taxon>Micrococcaceae</taxon>
        <taxon>Rothia</taxon>
    </lineage>
</organism>
<reference evidence="21" key="1">
    <citation type="submission" date="2016-04" db="EMBL/GenBank/DDBJ databases">
        <authorList>
            <person name="Waterworth S."/>
            <person name="Matcher G."/>
        </authorList>
    </citation>
    <scope>NUCLEOTIDE SEQUENCE [LARGE SCALE GENOMIC DNA]</scope>
    <source>
        <strain evidence="21">RuSp02-3</strain>
    </source>
</reference>
<feature type="transmembrane region" description="Helical" evidence="18">
    <location>
        <begin position="175"/>
        <end position="195"/>
    </location>
</feature>
<keyword evidence="21" id="KW-1185">Reference proteome</keyword>
<evidence type="ECO:0000256" key="17">
    <source>
        <dbReference type="ARBA" id="ARBA00049966"/>
    </source>
</evidence>
<proteinExistence type="inferred from homology"/>
<dbReference type="InterPro" id="IPR001182">
    <property type="entry name" value="FtsW/RodA"/>
</dbReference>
<evidence type="ECO:0000256" key="15">
    <source>
        <dbReference type="ARBA" id="ARBA00044770"/>
    </source>
</evidence>
<evidence type="ECO:0000256" key="7">
    <source>
        <dbReference type="ARBA" id="ARBA00022984"/>
    </source>
</evidence>
<keyword evidence="5 18" id="KW-0812">Transmembrane</keyword>
<comment type="similarity">
    <text evidence="12">Belongs to the SEDS family. FtsW subfamily.</text>
</comment>
<keyword evidence="3" id="KW-0328">Glycosyltransferase</keyword>
<keyword evidence="9 18" id="KW-0472">Membrane</keyword>
<dbReference type="GO" id="GO:0008360">
    <property type="term" value="P:regulation of cell shape"/>
    <property type="evidence" value="ECO:0007669"/>
    <property type="project" value="UniProtKB-KW"/>
</dbReference>
<keyword evidence="6" id="KW-0133">Cell shape</keyword>
<feature type="transmembrane region" description="Helical" evidence="18">
    <location>
        <begin position="79"/>
        <end position="100"/>
    </location>
</feature>
<evidence type="ECO:0000256" key="14">
    <source>
        <dbReference type="ARBA" id="ARBA00041418"/>
    </source>
</evidence>
<feature type="transmembrane region" description="Helical" evidence="18">
    <location>
        <begin position="201"/>
        <end position="218"/>
    </location>
</feature>
<reference evidence="20 22" key="4">
    <citation type="submission" date="2020-12" db="EMBL/GenBank/DDBJ databases">
        <title>FDA dAtabase for Regulatory Grade micrObial Sequences (FDA-ARGOS): Supporting development and validation of Infectious Disease Dx tests.</title>
        <authorList>
            <person name="Sproer C."/>
            <person name="Gronow S."/>
            <person name="Severitt S."/>
            <person name="Schroder I."/>
            <person name="Tallon L."/>
            <person name="Sadzewicz L."/>
            <person name="Zhao X."/>
            <person name="Boylan J."/>
            <person name="Ott S."/>
            <person name="Bowen H."/>
            <person name="Vavikolanu K."/>
            <person name="Mehta A."/>
            <person name="Aluvathingal J."/>
            <person name="Nadendla S."/>
            <person name="Lowell S."/>
            <person name="Myers T."/>
            <person name="Yan Y."/>
            <person name="Sichtig H."/>
        </authorList>
    </citation>
    <scope>NUCLEOTIDE SEQUENCE [LARGE SCALE GENOMIC DNA]</scope>
    <source>
        <strain evidence="20 22">FDAARGOS_864</strain>
    </source>
</reference>
<feature type="transmembrane region" description="Helical" evidence="18">
    <location>
        <begin position="225"/>
        <end position="243"/>
    </location>
</feature>
<keyword evidence="8 18" id="KW-1133">Transmembrane helix</keyword>